<gene>
    <name evidence="1" type="ORF">AABB31_19075</name>
</gene>
<dbReference type="KEGG" id="yrh:AABB31_19075"/>
<keyword evidence="2" id="KW-1185">Reference proteome</keyword>
<sequence length="68" mass="7718">MGKNANIYNKINMMFVIERKFNPLSQHHPPYPTGILLDPVLRCQGSLWGVAQDAKGNNQHAFRNVTPQ</sequence>
<dbReference type="AlphaFoldDB" id="A0AAN0MC99"/>
<dbReference type="Proteomes" id="UP001470809">
    <property type="component" value="Chromosome"/>
</dbReference>
<name>A0AAN0MC99_9RHOB</name>
<evidence type="ECO:0000313" key="2">
    <source>
        <dbReference type="Proteomes" id="UP001470809"/>
    </source>
</evidence>
<organism evidence="1 2">
    <name type="scientific">Yoonia rhodophyticola</name>
    <dbReference type="NCBI Taxonomy" id="3137370"/>
    <lineage>
        <taxon>Bacteria</taxon>
        <taxon>Pseudomonadati</taxon>
        <taxon>Pseudomonadota</taxon>
        <taxon>Alphaproteobacteria</taxon>
        <taxon>Rhodobacterales</taxon>
        <taxon>Paracoccaceae</taxon>
        <taxon>Yoonia</taxon>
    </lineage>
</organism>
<evidence type="ECO:0000313" key="1">
    <source>
        <dbReference type="EMBL" id="WZU67043.1"/>
    </source>
</evidence>
<proteinExistence type="predicted"/>
<dbReference type="EMBL" id="CP151767">
    <property type="protein sequence ID" value="WZU67043.1"/>
    <property type="molecule type" value="Genomic_DNA"/>
</dbReference>
<reference evidence="1" key="1">
    <citation type="submission" date="2024-08" db="EMBL/GenBank/DDBJ databases">
        <title>Phylogenomic analyses of a clade within the roseobacter group suggest taxonomic reassignments of species of the genera Aestuariivita, Citreicella, Loktanella, Nautella, Pelagibaca, Ruegeria, Thalassobius, Thiobacimonas and Tropicibacter, and the proposal o.</title>
        <authorList>
            <person name="Jeon C.O."/>
        </authorList>
    </citation>
    <scope>NUCLEOTIDE SEQUENCE</scope>
    <source>
        <strain evidence="1">SS1-5</strain>
    </source>
</reference>
<dbReference type="RefSeq" id="WP_342076355.1">
    <property type="nucleotide sequence ID" value="NZ_CP151767.2"/>
</dbReference>
<accession>A0AAN0MC99</accession>
<protein>
    <submittedName>
        <fullName evidence="1">Uncharacterized protein</fullName>
    </submittedName>
</protein>